<dbReference type="SMART" id="SM00419">
    <property type="entry name" value="HTH_CRP"/>
    <property type="match status" value="1"/>
</dbReference>
<evidence type="ECO:0000313" key="6">
    <source>
        <dbReference type="EMBL" id="BBF23962.1"/>
    </source>
</evidence>
<dbReference type="InterPro" id="IPR050397">
    <property type="entry name" value="Env_Response_Regulators"/>
</dbReference>
<sequence length="272" mass="30171">MISLSTLRVTCSNCNMRDSCLPIGLTLKEVERLEDLVSERRRVKRGAPLYRAGDRFRALYVVRLGFVKGVVMGSDGREQVSAFYMAGDMLGIDGIPNAVHTMDLIALEDTEVCVIPYARIEECAVAVHAVGSHLMKTLAREVVRQNNHMLLLGSMHAEERLAYFLLSLSQRFEQRGYSRSEFVLRMTRAEIGSFLGLKLETVSRVLSRFAHDGLIEVNQKHVRIFDSSGLRSIISGATGEAYEEVVPLVQVPVDESFVGGASYSGPAERSVD</sequence>
<dbReference type="KEGG" id="sutt:SUTMEG_18530"/>
<accession>A0A2Z6ICF6</accession>
<dbReference type="AlphaFoldDB" id="A0A2Z6ICF6"/>
<dbReference type="Proteomes" id="UP000271003">
    <property type="component" value="Chromosome"/>
</dbReference>
<dbReference type="PROSITE" id="PS50042">
    <property type="entry name" value="CNMP_BINDING_3"/>
    <property type="match status" value="1"/>
</dbReference>
<evidence type="ECO:0000256" key="2">
    <source>
        <dbReference type="ARBA" id="ARBA00023125"/>
    </source>
</evidence>
<dbReference type="GO" id="GO:0003700">
    <property type="term" value="F:DNA-binding transcription factor activity"/>
    <property type="evidence" value="ECO:0007669"/>
    <property type="project" value="TreeGrafter"/>
</dbReference>
<feature type="domain" description="Cyclic nucleotide-binding" evidence="4">
    <location>
        <begin position="21"/>
        <end position="91"/>
    </location>
</feature>
<dbReference type="PANTHER" id="PTHR24567:SF75">
    <property type="entry name" value="FUMARATE AND NITRATE REDUCTION REGULATORY PROTEIN"/>
    <property type="match status" value="1"/>
</dbReference>
<protein>
    <submittedName>
        <fullName evidence="6">Transcriptional regulator</fullName>
    </submittedName>
</protein>
<dbReference type="SUPFAM" id="SSF51206">
    <property type="entry name" value="cAMP-binding domain-like"/>
    <property type="match status" value="1"/>
</dbReference>
<keyword evidence="2" id="KW-0238">DNA-binding</keyword>
<dbReference type="EMBL" id="AP018786">
    <property type="protein sequence ID" value="BBF23962.1"/>
    <property type="molecule type" value="Genomic_DNA"/>
</dbReference>
<dbReference type="InterPro" id="IPR036388">
    <property type="entry name" value="WH-like_DNA-bd_sf"/>
</dbReference>
<dbReference type="CDD" id="cd00092">
    <property type="entry name" value="HTH_CRP"/>
    <property type="match status" value="1"/>
</dbReference>
<dbReference type="Pfam" id="PF13545">
    <property type="entry name" value="HTH_Crp_2"/>
    <property type="match status" value="1"/>
</dbReference>
<feature type="domain" description="HTH crp-type" evidence="5">
    <location>
        <begin position="155"/>
        <end position="228"/>
    </location>
</feature>
<dbReference type="PRINTS" id="PR00034">
    <property type="entry name" value="HTHCRP"/>
</dbReference>
<evidence type="ECO:0000256" key="3">
    <source>
        <dbReference type="ARBA" id="ARBA00023163"/>
    </source>
</evidence>
<dbReference type="PANTHER" id="PTHR24567">
    <property type="entry name" value="CRP FAMILY TRANSCRIPTIONAL REGULATORY PROTEIN"/>
    <property type="match status" value="1"/>
</dbReference>
<evidence type="ECO:0000313" key="7">
    <source>
        <dbReference type="Proteomes" id="UP000271003"/>
    </source>
</evidence>
<dbReference type="InterPro" id="IPR000595">
    <property type="entry name" value="cNMP-bd_dom"/>
</dbReference>
<dbReference type="GO" id="GO:0003677">
    <property type="term" value="F:DNA binding"/>
    <property type="evidence" value="ECO:0007669"/>
    <property type="project" value="UniProtKB-KW"/>
</dbReference>
<reference evidence="6 7" key="1">
    <citation type="journal article" date="2018" name="Int. J. Syst. Evol. Microbiol.">
        <title>Mesosutterella multiformis gen. nov., sp. nov., a member of the family Sutterellaceae and Sutterella megalosphaeroides sp. nov., isolated from human faeces.</title>
        <authorList>
            <person name="Sakamoto M."/>
            <person name="Ikeyama N."/>
            <person name="Kunihiro T."/>
            <person name="Iino T."/>
            <person name="Yuki M."/>
            <person name="Ohkuma M."/>
        </authorList>
    </citation>
    <scope>NUCLEOTIDE SEQUENCE [LARGE SCALE GENOMIC DNA]</scope>
    <source>
        <strain evidence="6 7">6FBBBH3</strain>
    </source>
</reference>
<keyword evidence="1" id="KW-0805">Transcription regulation</keyword>
<name>A0A2Z6ICF6_9BURK</name>
<dbReference type="Pfam" id="PF00027">
    <property type="entry name" value="cNMP_binding"/>
    <property type="match status" value="1"/>
</dbReference>
<dbReference type="GO" id="GO:0005829">
    <property type="term" value="C:cytosol"/>
    <property type="evidence" value="ECO:0007669"/>
    <property type="project" value="TreeGrafter"/>
</dbReference>
<dbReference type="Gene3D" id="2.60.120.10">
    <property type="entry name" value="Jelly Rolls"/>
    <property type="match status" value="1"/>
</dbReference>
<evidence type="ECO:0000259" key="4">
    <source>
        <dbReference type="PROSITE" id="PS50042"/>
    </source>
</evidence>
<dbReference type="InterPro" id="IPR012318">
    <property type="entry name" value="HTH_CRP"/>
</dbReference>
<dbReference type="InterPro" id="IPR036390">
    <property type="entry name" value="WH_DNA-bd_sf"/>
</dbReference>
<dbReference type="CDD" id="cd00038">
    <property type="entry name" value="CAP_ED"/>
    <property type="match status" value="1"/>
</dbReference>
<dbReference type="SMART" id="SM00100">
    <property type="entry name" value="cNMP"/>
    <property type="match status" value="1"/>
</dbReference>
<proteinExistence type="predicted"/>
<dbReference type="FunFam" id="1.10.10.10:FF:000028">
    <property type="entry name" value="Fumarate/nitrate reduction transcriptional regulator Fnr"/>
    <property type="match status" value="1"/>
</dbReference>
<organism evidence="6 7">
    <name type="scientific">Sutterella megalosphaeroides</name>
    <dbReference type="NCBI Taxonomy" id="2494234"/>
    <lineage>
        <taxon>Bacteria</taxon>
        <taxon>Pseudomonadati</taxon>
        <taxon>Pseudomonadota</taxon>
        <taxon>Betaproteobacteria</taxon>
        <taxon>Burkholderiales</taxon>
        <taxon>Sutterellaceae</taxon>
        <taxon>Sutterella</taxon>
    </lineage>
</organism>
<evidence type="ECO:0000256" key="1">
    <source>
        <dbReference type="ARBA" id="ARBA00023015"/>
    </source>
</evidence>
<keyword evidence="7" id="KW-1185">Reference proteome</keyword>
<dbReference type="PROSITE" id="PS51063">
    <property type="entry name" value="HTH_CRP_2"/>
    <property type="match status" value="1"/>
</dbReference>
<dbReference type="InterPro" id="IPR018490">
    <property type="entry name" value="cNMP-bd_dom_sf"/>
</dbReference>
<dbReference type="SUPFAM" id="SSF46785">
    <property type="entry name" value="Winged helix' DNA-binding domain"/>
    <property type="match status" value="1"/>
</dbReference>
<keyword evidence="3" id="KW-0804">Transcription</keyword>
<dbReference type="InterPro" id="IPR014710">
    <property type="entry name" value="RmlC-like_jellyroll"/>
</dbReference>
<evidence type="ECO:0000259" key="5">
    <source>
        <dbReference type="PROSITE" id="PS51063"/>
    </source>
</evidence>
<gene>
    <name evidence="6" type="ORF">SUTMEG_18530</name>
</gene>
<dbReference type="Gene3D" id="1.10.10.10">
    <property type="entry name" value="Winged helix-like DNA-binding domain superfamily/Winged helix DNA-binding domain"/>
    <property type="match status" value="1"/>
</dbReference>